<reference evidence="1" key="1">
    <citation type="journal article" date="2020" name="New Phytol.">
        <title>Comparative genomics reveals dynamic genome evolution in host specialist ectomycorrhizal fungi.</title>
        <authorList>
            <person name="Lofgren L.A."/>
            <person name="Nguyen N.H."/>
            <person name="Vilgalys R."/>
            <person name="Ruytinx J."/>
            <person name="Liao H.L."/>
            <person name="Branco S."/>
            <person name="Kuo A."/>
            <person name="LaButti K."/>
            <person name="Lipzen A."/>
            <person name="Andreopoulos W."/>
            <person name="Pangilinan J."/>
            <person name="Riley R."/>
            <person name="Hundley H."/>
            <person name="Na H."/>
            <person name="Barry K."/>
            <person name="Grigoriev I.V."/>
            <person name="Stajich J.E."/>
            <person name="Kennedy P.G."/>
        </authorList>
    </citation>
    <scope>NUCLEOTIDE SEQUENCE</scope>
    <source>
        <strain evidence="1">DOB743</strain>
    </source>
</reference>
<protein>
    <submittedName>
        <fullName evidence="1">Uncharacterized protein</fullName>
    </submittedName>
</protein>
<keyword evidence="2" id="KW-1185">Reference proteome</keyword>
<organism evidence="1 2">
    <name type="scientific">Suillus placidus</name>
    <dbReference type="NCBI Taxonomy" id="48579"/>
    <lineage>
        <taxon>Eukaryota</taxon>
        <taxon>Fungi</taxon>
        <taxon>Dikarya</taxon>
        <taxon>Basidiomycota</taxon>
        <taxon>Agaricomycotina</taxon>
        <taxon>Agaricomycetes</taxon>
        <taxon>Agaricomycetidae</taxon>
        <taxon>Boletales</taxon>
        <taxon>Suillineae</taxon>
        <taxon>Suillaceae</taxon>
        <taxon>Suillus</taxon>
    </lineage>
</organism>
<dbReference type="EMBL" id="JABBWD010000003">
    <property type="protein sequence ID" value="KAG1782380.1"/>
    <property type="molecule type" value="Genomic_DNA"/>
</dbReference>
<accession>A0A9P7A4M7</accession>
<dbReference type="AlphaFoldDB" id="A0A9P7A4M7"/>
<gene>
    <name evidence="1" type="ORF">EV702DRAFT_1041235</name>
</gene>
<evidence type="ECO:0000313" key="1">
    <source>
        <dbReference type="EMBL" id="KAG1782380.1"/>
    </source>
</evidence>
<dbReference type="Proteomes" id="UP000714275">
    <property type="component" value="Unassembled WGS sequence"/>
</dbReference>
<evidence type="ECO:0000313" key="2">
    <source>
        <dbReference type="Proteomes" id="UP000714275"/>
    </source>
</evidence>
<proteinExistence type="predicted"/>
<sequence length="356" mass="40467">MVYRAARAATIEFAVEGTFTVKLKAAITVRTKERHIICDTRIPEAQLRGLMDAERNPESYYPWGNTKLDTGGSAAETSECVPQATFIVKQRSPRCARQYNVVKVFVQLMVARDTSPPVGHFAVQYEYVKKVFEHQSLRLDNRPVAPSYIPLLPSRPSSTTQIITAFRRSFHREFSTHTGTIYHRISAIALSYTAPIIDFPLAGVPTILDSMIVNMEGLPAFLRLQWLREHHWASADHKSLDQVHLELWMDAIHGWVASNVKKVQQTQLVSSMLALEVFQTVNHSLTCIEFDLTNKTRRCATCIRGGYAYVAMGERERYNFFLSAYPTRWDYGTIPSQERKRKDAGLHTSVSVRVEA</sequence>
<name>A0A9P7A4M7_9AGAM</name>
<comment type="caution">
    <text evidence="1">The sequence shown here is derived from an EMBL/GenBank/DDBJ whole genome shotgun (WGS) entry which is preliminary data.</text>
</comment>